<feature type="transmembrane region" description="Helical" evidence="1">
    <location>
        <begin position="205"/>
        <end position="224"/>
    </location>
</feature>
<feature type="transmembrane region" description="Helical" evidence="1">
    <location>
        <begin position="78"/>
        <end position="97"/>
    </location>
</feature>
<organism evidence="2 3">
    <name type="scientific">Mycetocola zhujimingii</name>
    <dbReference type="NCBI Taxonomy" id="2079792"/>
    <lineage>
        <taxon>Bacteria</taxon>
        <taxon>Bacillati</taxon>
        <taxon>Actinomycetota</taxon>
        <taxon>Actinomycetes</taxon>
        <taxon>Micrococcales</taxon>
        <taxon>Microbacteriaceae</taxon>
        <taxon>Mycetocola</taxon>
    </lineage>
</organism>
<feature type="transmembrane region" description="Helical" evidence="1">
    <location>
        <begin position="49"/>
        <end position="71"/>
    </location>
</feature>
<feature type="transmembrane region" description="Helical" evidence="1">
    <location>
        <begin position="344"/>
        <end position="364"/>
    </location>
</feature>
<feature type="transmembrane region" description="Helical" evidence="1">
    <location>
        <begin position="175"/>
        <end position="198"/>
    </location>
</feature>
<keyword evidence="1" id="KW-0472">Membrane</keyword>
<dbReference type="Proteomes" id="UP000244962">
    <property type="component" value="Unassembled WGS sequence"/>
</dbReference>
<dbReference type="PANTHER" id="PTHR37422:SF17">
    <property type="entry name" value="O-ANTIGEN LIGASE"/>
    <property type="match status" value="1"/>
</dbReference>
<dbReference type="KEGG" id="myl:C3E77_03670"/>
<dbReference type="OrthoDB" id="5123754at2"/>
<name>A0A2U1TF68_9MICO</name>
<gene>
    <name evidence="2" type="ORF">DF223_07360</name>
</gene>
<proteinExistence type="predicted"/>
<feature type="transmembrane region" description="Helical" evidence="1">
    <location>
        <begin position="376"/>
        <end position="392"/>
    </location>
</feature>
<dbReference type="EMBL" id="QEFB01000005">
    <property type="protein sequence ID" value="PWC07423.1"/>
    <property type="molecule type" value="Genomic_DNA"/>
</dbReference>
<keyword evidence="3" id="KW-1185">Reference proteome</keyword>
<feature type="transmembrane region" description="Helical" evidence="1">
    <location>
        <begin position="230"/>
        <end position="246"/>
    </location>
</feature>
<evidence type="ECO:0000313" key="3">
    <source>
        <dbReference type="Proteomes" id="UP000244962"/>
    </source>
</evidence>
<comment type="caution">
    <text evidence="2">The sequence shown here is derived from an EMBL/GenBank/DDBJ whole genome shotgun (WGS) entry which is preliminary data.</text>
</comment>
<accession>A0A2U1TF68</accession>
<feature type="transmembrane region" description="Helical" evidence="1">
    <location>
        <begin position="136"/>
        <end position="155"/>
    </location>
</feature>
<dbReference type="PANTHER" id="PTHR37422">
    <property type="entry name" value="TEICHURONIC ACID BIOSYNTHESIS PROTEIN TUAE"/>
    <property type="match status" value="1"/>
</dbReference>
<evidence type="ECO:0000313" key="2">
    <source>
        <dbReference type="EMBL" id="PWC07423.1"/>
    </source>
</evidence>
<feature type="transmembrane region" description="Helical" evidence="1">
    <location>
        <begin position="258"/>
        <end position="275"/>
    </location>
</feature>
<feature type="transmembrane region" description="Helical" evidence="1">
    <location>
        <begin position="103"/>
        <end position="124"/>
    </location>
</feature>
<keyword evidence="2" id="KW-0436">Ligase</keyword>
<sequence>MTSPRPLPQHPVLAALIRGLASPQATAALSLTVFGVAFATPLIRSILGWNGLIGVLLALVPIAVLVVIARWDTIEWQGLLPVSILAFIGWCLLSTLWTDHELATLAGSLYQIAFAFLGLTVALTRDMIQIVRSVGPVLRALLTASIAIEVLSGLILDTPFNFMGVQGTLAMGGPIQGVFGTRNMLGFMALIALITFIVEWRTRSVTRGVLVYSLTIAIACLGLSQSPVTALVSIVLGLAALALYGLRQAPADTRRTLQWALAGLAVIVLYVTYLSRLRVLALLNAGSEFEYRYLLWFQTWKLVPVHEIEGWGWSGLWQDVTPFTYINNALVRNHDTALNAFLDVYLQVGIVGLCAFLALIVLAFVRSWLLASNRRTVTYTWPALVLVALIATSAAESFVLVDAGWLLLVVCAVKASQNMSWRTRLGSTSKSGPSERHPESVE</sequence>
<dbReference type="InterPro" id="IPR051533">
    <property type="entry name" value="WaaL-like"/>
</dbReference>
<dbReference type="AlphaFoldDB" id="A0A2U1TF68"/>
<evidence type="ECO:0000256" key="1">
    <source>
        <dbReference type="SAM" id="Phobius"/>
    </source>
</evidence>
<keyword evidence="1" id="KW-1133">Transmembrane helix</keyword>
<dbReference type="RefSeq" id="WP_108390391.1">
    <property type="nucleotide sequence ID" value="NZ_CP026949.1"/>
</dbReference>
<dbReference type="GO" id="GO:0016874">
    <property type="term" value="F:ligase activity"/>
    <property type="evidence" value="ECO:0007669"/>
    <property type="project" value="UniProtKB-KW"/>
</dbReference>
<reference evidence="3" key="1">
    <citation type="submission" date="2018-04" db="EMBL/GenBank/DDBJ databases">
        <authorList>
            <person name="Liu S."/>
            <person name="Wang Z."/>
            <person name="Li J."/>
        </authorList>
    </citation>
    <scope>NUCLEOTIDE SEQUENCE [LARGE SCALE GENOMIC DNA]</scope>
    <source>
        <strain evidence="3">622</strain>
    </source>
</reference>
<protein>
    <submittedName>
        <fullName evidence="2">O-antigen ligase family protein</fullName>
    </submittedName>
</protein>
<keyword evidence="1" id="KW-0812">Transmembrane</keyword>